<comment type="catalytic activity">
    <reaction evidence="1 16 17">
        <text>a 1,2-diacyl-sn-glycero-3-phosphate + CTP + H(+) = a CDP-1,2-diacyl-sn-glycerol + diphosphate</text>
        <dbReference type="Rhea" id="RHEA:16229"/>
        <dbReference type="ChEBI" id="CHEBI:15378"/>
        <dbReference type="ChEBI" id="CHEBI:33019"/>
        <dbReference type="ChEBI" id="CHEBI:37563"/>
        <dbReference type="ChEBI" id="CHEBI:58332"/>
        <dbReference type="ChEBI" id="CHEBI:58608"/>
        <dbReference type="EC" id="2.7.7.41"/>
    </reaction>
</comment>
<evidence type="ECO:0000256" key="13">
    <source>
        <dbReference type="ARBA" id="ARBA00023136"/>
    </source>
</evidence>
<dbReference type="Proteomes" id="UP000663860">
    <property type="component" value="Unassembled WGS sequence"/>
</dbReference>
<evidence type="ECO:0000256" key="9">
    <source>
        <dbReference type="ARBA" id="ARBA00022692"/>
    </source>
</evidence>
<proteinExistence type="inferred from homology"/>
<dbReference type="EC" id="2.7.7.41" evidence="6 16"/>
<evidence type="ECO:0000256" key="3">
    <source>
        <dbReference type="ARBA" id="ARBA00005119"/>
    </source>
</evidence>
<feature type="transmembrane region" description="Helical" evidence="16">
    <location>
        <begin position="184"/>
        <end position="206"/>
    </location>
</feature>
<dbReference type="PIRSF" id="PIRSF018269">
    <property type="entry name" value="PC_trans_euk"/>
    <property type="match status" value="1"/>
</dbReference>
<dbReference type="InterPro" id="IPR016720">
    <property type="entry name" value="PC_Trfase_euk"/>
</dbReference>
<dbReference type="PROSITE" id="PS01315">
    <property type="entry name" value="CDS"/>
    <property type="match status" value="1"/>
</dbReference>
<evidence type="ECO:0000256" key="2">
    <source>
        <dbReference type="ARBA" id="ARBA00004141"/>
    </source>
</evidence>
<feature type="transmembrane region" description="Helical" evidence="16">
    <location>
        <begin position="146"/>
        <end position="164"/>
    </location>
</feature>
<comment type="caution">
    <text evidence="19">The sequence shown here is derived from an EMBL/GenBank/DDBJ whole genome shotgun (WGS) entry which is preliminary data.</text>
</comment>
<feature type="transmembrane region" description="Helical" evidence="16">
    <location>
        <begin position="355"/>
        <end position="377"/>
    </location>
</feature>
<comment type="similarity">
    <text evidence="5 16 17">Belongs to the CDS family.</text>
</comment>
<comment type="pathway">
    <text evidence="4">Lipid metabolism.</text>
</comment>
<comment type="subcellular location">
    <subcellularLocation>
        <location evidence="2">Membrane</location>
        <topology evidence="2">Multi-pass membrane protein</topology>
    </subcellularLocation>
</comment>
<dbReference type="UniPathway" id="UPA00557">
    <property type="reaction ID" value="UER00614"/>
</dbReference>
<feature type="transmembrane region" description="Helical" evidence="16">
    <location>
        <begin position="218"/>
        <end position="237"/>
    </location>
</feature>
<dbReference type="GO" id="GO:0004605">
    <property type="term" value="F:phosphatidate cytidylyltransferase activity"/>
    <property type="evidence" value="ECO:0007669"/>
    <property type="project" value="UniProtKB-UniRule"/>
</dbReference>
<evidence type="ECO:0000256" key="18">
    <source>
        <dbReference type="SAM" id="MobiDB-lite"/>
    </source>
</evidence>
<evidence type="ECO:0000256" key="4">
    <source>
        <dbReference type="ARBA" id="ARBA00005189"/>
    </source>
</evidence>
<evidence type="ECO:0000256" key="17">
    <source>
        <dbReference type="RuleBase" id="RU003938"/>
    </source>
</evidence>
<keyword evidence="12 16" id="KW-0443">Lipid metabolism</keyword>
<feature type="compositionally biased region" description="Polar residues" evidence="18">
    <location>
        <begin position="1"/>
        <end position="12"/>
    </location>
</feature>
<keyword evidence="11 16" id="KW-1133">Transmembrane helix</keyword>
<evidence type="ECO:0000256" key="6">
    <source>
        <dbReference type="ARBA" id="ARBA00012487"/>
    </source>
</evidence>
<feature type="transmembrane region" description="Helical" evidence="16">
    <location>
        <begin position="281"/>
        <end position="303"/>
    </location>
</feature>
<accession>A0A813QXN4</accession>
<evidence type="ECO:0000256" key="10">
    <source>
        <dbReference type="ARBA" id="ARBA00022695"/>
    </source>
</evidence>
<evidence type="ECO:0000256" key="11">
    <source>
        <dbReference type="ARBA" id="ARBA00022989"/>
    </source>
</evidence>
<keyword evidence="14 16" id="KW-0594">Phospholipid biosynthesis</keyword>
<dbReference type="AlphaFoldDB" id="A0A813QXN4"/>
<evidence type="ECO:0000256" key="12">
    <source>
        <dbReference type="ARBA" id="ARBA00023098"/>
    </source>
</evidence>
<evidence type="ECO:0000313" key="19">
    <source>
        <dbReference type="EMBL" id="CAF0773127.1"/>
    </source>
</evidence>
<keyword evidence="7 16" id="KW-0444">Lipid biosynthesis</keyword>
<keyword evidence="13 16" id="KW-0472">Membrane</keyword>
<organism evidence="19 21">
    <name type="scientific">Adineta steineri</name>
    <dbReference type="NCBI Taxonomy" id="433720"/>
    <lineage>
        <taxon>Eukaryota</taxon>
        <taxon>Metazoa</taxon>
        <taxon>Spiralia</taxon>
        <taxon>Gnathifera</taxon>
        <taxon>Rotifera</taxon>
        <taxon>Eurotatoria</taxon>
        <taxon>Bdelloidea</taxon>
        <taxon>Adinetida</taxon>
        <taxon>Adinetidae</taxon>
        <taxon>Adineta</taxon>
    </lineage>
</organism>
<gene>
    <name evidence="19" type="ORF">IZO911_LOCUS5398</name>
    <name evidence="20" type="ORF">KXQ929_LOCUS2369</name>
</gene>
<feature type="transmembrane region" description="Helical" evidence="16">
    <location>
        <begin position="243"/>
        <end position="269"/>
    </location>
</feature>
<evidence type="ECO:0000256" key="16">
    <source>
        <dbReference type="PIRNR" id="PIRNR018269"/>
    </source>
</evidence>
<dbReference type="Proteomes" id="UP000663868">
    <property type="component" value="Unassembled WGS sequence"/>
</dbReference>
<evidence type="ECO:0000256" key="14">
    <source>
        <dbReference type="ARBA" id="ARBA00023209"/>
    </source>
</evidence>
<evidence type="ECO:0000313" key="20">
    <source>
        <dbReference type="EMBL" id="CAF3545191.1"/>
    </source>
</evidence>
<dbReference type="GO" id="GO:0005789">
    <property type="term" value="C:endoplasmic reticulum membrane"/>
    <property type="evidence" value="ECO:0007669"/>
    <property type="project" value="TreeGrafter"/>
</dbReference>
<dbReference type="EMBL" id="CAJOBB010000070">
    <property type="protein sequence ID" value="CAF3545191.1"/>
    <property type="molecule type" value="Genomic_DNA"/>
</dbReference>
<name>A0A813QXN4_9BILA</name>
<evidence type="ECO:0000256" key="8">
    <source>
        <dbReference type="ARBA" id="ARBA00022679"/>
    </source>
</evidence>
<dbReference type="Pfam" id="PF01148">
    <property type="entry name" value="CTP_transf_1"/>
    <property type="match status" value="1"/>
</dbReference>
<evidence type="ECO:0000256" key="15">
    <source>
        <dbReference type="ARBA" id="ARBA00023264"/>
    </source>
</evidence>
<dbReference type="PANTHER" id="PTHR13773:SF8">
    <property type="entry name" value="PHOSPHATIDATE CYTIDYLYLTRANSFERASE, PHOTORECEPTOR-SPECIFIC"/>
    <property type="match status" value="1"/>
</dbReference>
<keyword evidence="8 16" id="KW-0808">Transferase</keyword>
<evidence type="ECO:0000256" key="5">
    <source>
        <dbReference type="ARBA" id="ARBA00010185"/>
    </source>
</evidence>
<keyword evidence="10 16" id="KW-0548">Nucleotidyltransferase</keyword>
<evidence type="ECO:0000256" key="7">
    <source>
        <dbReference type="ARBA" id="ARBA00022516"/>
    </source>
</evidence>
<sequence>MSTNNITSTSPDTELHHRNVEHGQTTNIPRLSDSGISAKGVAPPTTEDDDMEPLPSQPSGANMIIEESSIQVLMQYFDGLLVGLDQRWRNWIIRGIFSWVMILGFAKLVSMGPLVVSLVVLLIQIKCFQEIINIGYVVYKSHNLPWFRTLSWYFLFTSNYWLYGESLIHHFGFMMHKNNFLQPLITYHRMIAFLLYTSGFVGFVLSLKKTYYLKQFTLFGYTHITLMILVTSSHQMIQNICEGMIWFLFPVSLIICNDIMAYMFGFFFGRTPLTKLSPKKTWEGFIGGGVSTLVFGFIVAGILSRYQFLVCPLEYDDETSALATSCIPMPLFQKTVYTMPRPFSLLKRTLELYPFQLHSLILSLFASSIGPFGGFFASGFKRAFRIKDFAATIPGHGGFVDRFDCQIIMALFTNVYISTFARVASPNKLIQQVLALTPENREEFLRLLRNHFKF</sequence>
<dbReference type="EMBL" id="CAJNOE010000032">
    <property type="protein sequence ID" value="CAF0773127.1"/>
    <property type="molecule type" value="Genomic_DNA"/>
</dbReference>
<feature type="region of interest" description="Disordered" evidence="18">
    <location>
        <begin position="1"/>
        <end position="58"/>
    </location>
</feature>
<evidence type="ECO:0000256" key="1">
    <source>
        <dbReference type="ARBA" id="ARBA00001698"/>
    </source>
</evidence>
<evidence type="ECO:0000313" key="21">
    <source>
        <dbReference type="Proteomes" id="UP000663860"/>
    </source>
</evidence>
<reference evidence="19" key="1">
    <citation type="submission" date="2021-02" db="EMBL/GenBank/DDBJ databases">
        <authorList>
            <person name="Nowell W R."/>
        </authorList>
    </citation>
    <scope>NUCLEOTIDE SEQUENCE</scope>
</reference>
<dbReference type="InterPro" id="IPR000374">
    <property type="entry name" value="PC_trans"/>
</dbReference>
<dbReference type="PANTHER" id="PTHR13773">
    <property type="entry name" value="PHOSPHATIDATE CYTIDYLYLTRANSFERASE"/>
    <property type="match status" value="1"/>
</dbReference>
<protein>
    <recommendedName>
        <fullName evidence="6 16">Phosphatidate cytidylyltransferase</fullName>
        <ecNumber evidence="6 16">2.7.7.41</ecNumber>
    </recommendedName>
</protein>
<comment type="pathway">
    <text evidence="3 16 17">Phospholipid metabolism; CDP-diacylglycerol biosynthesis; CDP-diacylglycerol from sn-glycerol 3-phosphate: step 3/3.</text>
</comment>
<keyword evidence="15 16" id="KW-1208">Phospholipid metabolism</keyword>
<dbReference type="GO" id="GO:0016024">
    <property type="term" value="P:CDP-diacylglycerol biosynthetic process"/>
    <property type="evidence" value="ECO:0007669"/>
    <property type="project" value="UniProtKB-UniRule"/>
</dbReference>
<keyword evidence="9 16" id="KW-0812">Transmembrane</keyword>